<keyword evidence="4" id="KW-1185">Reference proteome</keyword>
<dbReference type="EMBL" id="JAYMYQ010000008">
    <property type="protein sequence ID" value="KAK7314408.1"/>
    <property type="molecule type" value="Genomic_DNA"/>
</dbReference>
<dbReference type="PANTHER" id="PTHR28242">
    <property type="entry name" value="PHOSPHORELAY INTERMEDIATE PROTEIN YPD1"/>
    <property type="match status" value="1"/>
</dbReference>
<protein>
    <recommendedName>
        <fullName evidence="2">Histidine-containing phosphotransfer protein</fullName>
    </recommendedName>
</protein>
<dbReference type="InterPro" id="IPR036641">
    <property type="entry name" value="HPT_dom_sf"/>
</dbReference>
<dbReference type="GO" id="GO:0005829">
    <property type="term" value="C:cytosol"/>
    <property type="evidence" value="ECO:0007669"/>
    <property type="project" value="UniProtKB-SubCell"/>
</dbReference>
<evidence type="ECO:0000256" key="1">
    <source>
        <dbReference type="ARBA" id="ARBA00023012"/>
    </source>
</evidence>
<comment type="caution">
    <text evidence="3">The sequence shown here is derived from an EMBL/GenBank/DDBJ whole genome shotgun (WGS) entry which is preliminary data.</text>
</comment>
<name>A0AAN9KCX8_CANGL</name>
<reference evidence="3 4" key="1">
    <citation type="submission" date="2024-01" db="EMBL/GenBank/DDBJ databases">
        <title>The genomes of 5 underutilized Papilionoideae crops provide insights into root nodulation and disease resistanc.</title>
        <authorList>
            <person name="Jiang F."/>
        </authorList>
    </citation>
    <scope>NUCLEOTIDE SEQUENCE [LARGE SCALE GENOMIC DNA]</scope>
    <source>
        <strain evidence="3">LVBAO_FW01</strain>
        <tissue evidence="3">Leaves</tissue>
    </source>
</reference>
<dbReference type="Proteomes" id="UP001367508">
    <property type="component" value="Unassembled WGS sequence"/>
</dbReference>
<organism evidence="3 4">
    <name type="scientific">Canavalia gladiata</name>
    <name type="common">Sword bean</name>
    <name type="synonym">Dolichos gladiatus</name>
    <dbReference type="NCBI Taxonomy" id="3824"/>
    <lineage>
        <taxon>Eukaryota</taxon>
        <taxon>Viridiplantae</taxon>
        <taxon>Streptophyta</taxon>
        <taxon>Embryophyta</taxon>
        <taxon>Tracheophyta</taxon>
        <taxon>Spermatophyta</taxon>
        <taxon>Magnoliopsida</taxon>
        <taxon>eudicotyledons</taxon>
        <taxon>Gunneridae</taxon>
        <taxon>Pentapetalae</taxon>
        <taxon>rosids</taxon>
        <taxon>fabids</taxon>
        <taxon>Fabales</taxon>
        <taxon>Fabaceae</taxon>
        <taxon>Papilionoideae</taxon>
        <taxon>50 kb inversion clade</taxon>
        <taxon>NPAAA clade</taxon>
        <taxon>indigoferoid/millettioid clade</taxon>
        <taxon>Phaseoleae</taxon>
        <taxon>Canavalia</taxon>
    </lineage>
</organism>
<dbReference type="GO" id="GO:0000160">
    <property type="term" value="P:phosphorelay signal transduction system"/>
    <property type="evidence" value="ECO:0007669"/>
    <property type="project" value="UniProtKB-UniRule"/>
</dbReference>
<evidence type="ECO:0000313" key="3">
    <source>
        <dbReference type="EMBL" id="KAK7314408.1"/>
    </source>
</evidence>
<dbReference type="InterPro" id="IPR045871">
    <property type="entry name" value="AHP1-5/YPD1"/>
</dbReference>
<comment type="function">
    <text evidence="2">Functions as a two-component phosphorelay mediators between cytokinin sensor histidine kinases and response regulators (B-type ARRs). Plays an important role in propagating cytokinin signal transduction.</text>
</comment>
<dbReference type="GO" id="GO:0043424">
    <property type="term" value="F:protein histidine kinase binding"/>
    <property type="evidence" value="ECO:0007669"/>
    <property type="project" value="UniProtKB-UniRule"/>
</dbReference>
<dbReference type="GO" id="GO:0009736">
    <property type="term" value="P:cytokinin-activated signaling pathway"/>
    <property type="evidence" value="ECO:0007669"/>
    <property type="project" value="UniProtKB-KW"/>
</dbReference>
<keyword evidence="1 2" id="KW-0902">Two-component regulatory system</keyword>
<proteinExistence type="predicted"/>
<dbReference type="GO" id="GO:0009927">
    <property type="term" value="F:histidine phosphotransfer kinase activity"/>
    <property type="evidence" value="ECO:0007669"/>
    <property type="project" value="UniProtKB-UniRule"/>
</dbReference>
<dbReference type="PANTHER" id="PTHR28242:SF41">
    <property type="entry name" value="HISTIDINE CONTAINING PHOSPHOTRANSFER PROTEIN"/>
    <property type="match status" value="1"/>
</dbReference>
<evidence type="ECO:0000313" key="4">
    <source>
        <dbReference type="Proteomes" id="UP001367508"/>
    </source>
</evidence>
<gene>
    <name evidence="3" type="ORF">VNO77_32930</name>
</gene>
<dbReference type="GO" id="GO:0005634">
    <property type="term" value="C:nucleus"/>
    <property type="evidence" value="ECO:0007669"/>
    <property type="project" value="UniProtKB-SubCell"/>
</dbReference>
<keyword evidence="2" id="KW-0932">Cytokinin signaling pathway</keyword>
<dbReference type="SUPFAM" id="SSF47226">
    <property type="entry name" value="Histidine-containing phosphotransfer domain, HPT domain"/>
    <property type="match status" value="1"/>
</dbReference>
<accession>A0AAN9KCX8</accession>
<sequence length="117" mass="13973">MKRSLFDEGFLHLSQFLQLEMLQDRDNPNFVREVFRLYFEDMSRQFSEIEQILQKELIGKQRHDMNRFLHRLKGSVVRIMAAFEMVKEESENLKLKLEPYFQLMGQIGSSTVSEAPK</sequence>
<comment type="domain">
    <text evidence="2">Histidine-containing phosphotransfer domain (HPt) contains an active histidine that mediates the phosphotransfer.</text>
</comment>
<dbReference type="AlphaFoldDB" id="A0AAN9KCX8"/>
<comment type="subcellular location">
    <subcellularLocation>
        <location evidence="2">Cytoplasm</location>
        <location evidence="2">Cytosol</location>
    </subcellularLocation>
    <subcellularLocation>
        <location evidence="2">Nucleus</location>
    </subcellularLocation>
</comment>
<evidence type="ECO:0000256" key="2">
    <source>
        <dbReference type="RuleBase" id="RU369004"/>
    </source>
</evidence>
<dbReference type="Gene3D" id="1.20.120.160">
    <property type="entry name" value="HPT domain"/>
    <property type="match status" value="1"/>
</dbReference>